<accession>A0AAN7SQS7</accession>
<dbReference type="GO" id="GO:0033615">
    <property type="term" value="P:mitochondrial proton-transporting ATP synthase complex assembly"/>
    <property type="evidence" value="ECO:0007669"/>
    <property type="project" value="TreeGrafter"/>
</dbReference>
<dbReference type="PANTHER" id="PTHR21013:SF10">
    <property type="entry name" value="ATP SYNTHASE MITOCHONDRIAL F1 COMPLEX ASSEMBLY FACTOR 2"/>
    <property type="match status" value="1"/>
</dbReference>
<evidence type="ECO:0000256" key="4">
    <source>
        <dbReference type="ARBA" id="ARBA00023128"/>
    </source>
</evidence>
<name>A0AAN7SQS7_9COLE</name>
<dbReference type="PANTHER" id="PTHR21013">
    <property type="entry name" value="ATP SYNTHASE MITOCHONDRIAL F1 COMPLEX ASSEMBLY FACTOR 2/ATP12 PROTEIN, MITOCHONDRIAL PRECURSOR"/>
    <property type="match status" value="1"/>
</dbReference>
<comment type="subcellular location">
    <subcellularLocation>
        <location evidence="1">Mitochondrion</location>
    </subcellularLocation>
</comment>
<dbReference type="Gene3D" id="1.10.3580.10">
    <property type="entry name" value="ATP12 ATPase"/>
    <property type="match status" value="1"/>
</dbReference>
<protein>
    <recommendedName>
        <fullName evidence="8">ATP synthase mitochondrial F1 complex assembly factor 2</fullName>
    </recommendedName>
</protein>
<gene>
    <name evidence="6" type="ORF">RN001_007086</name>
</gene>
<dbReference type="SUPFAM" id="SSF160909">
    <property type="entry name" value="ATP12-like"/>
    <property type="match status" value="1"/>
</dbReference>
<keyword evidence="5" id="KW-0143">Chaperone</keyword>
<evidence type="ECO:0008006" key="8">
    <source>
        <dbReference type="Google" id="ProtNLM"/>
    </source>
</evidence>
<comment type="caution">
    <text evidence="6">The sequence shown here is derived from an EMBL/GenBank/DDBJ whole genome shotgun (WGS) entry which is preliminary data.</text>
</comment>
<evidence type="ECO:0000256" key="3">
    <source>
        <dbReference type="ARBA" id="ARBA00022946"/>
    </source>
</evidence>
<dbReference type="AlphaFoldDB" id="A0AAN7SQS7"/>
<dbReference type="EMBL" id="JARPUR010000003">
    <property type="protein sequence ID" value="KAK4878940.1"/>
    <property type="molecule type" value="Genomic_DNA"/>
</dbReference>
<organism evidence="6 7">
    <name type="scientific">Aquatica leii</name>
    <dbReference type="NCBI Taxonomy" id="1421715"/>
    <lineage>
        <taxon>Eukaryota</taxon>
        <taxon>Metazoa</taxon>
        <taxon>Ecdysozoa</taxon>
        <taxon>Arthropoda</taxon>
        <taxon>Hexapoda</taxon>
        <taxon>Insecta</taxon>
        <taxon>Pterygota</taxon>
        <taxon>Neoptera</taxon>
        <taxon>Endopterygota</taxon>
        <taxon>Coleoptera</taxon>
        <taxon>Polyphaga</taxon>
        <taxon>Elateriformia</taxon>
        <taxon>Elateroidea</taxon>
        <taxon>Lampyridae</taxon>
        <taxon>Luciolinae</taxon>
        <taxon>Aquatica</taxon>
    </lineage>
</organism>
<keyword evidence="4" id="KW-0496">Mitochondrion</keyword>
<dbReference type="Pfam" id="PF07542">
    <property type="entry name" value="ATP12"/>
    <property type="match status" value="1"/>
</dbReference>
<dbReference type="InterPro" id="IPR023335">
    <property type="entry name" value="ATP12_ortho_dom_sf"/>
</dbReference>
<comment type="similarity">
    <text evidence="2">Belongs to the ATP12 family.</text>
</comment>
<keyword evidence="3" id="KW-0809">Transit peptide</keyword>
<proteinExistence type="inferred from homology"/>
<keyword evidence="7" id="KW-1185">Reference proteome</keyword>
<dbReference type="Gene3D" id="3.30.2180.10">
    <property type="entry name" value="ATP12-like"/>
    <property type="match status" value="1"/>
</dbReference>
<evidence type="ECO:0000313" key="6">
    <source>
        <dbReference type="EMBL" id="KAK4878940.1"/>
    </source>
</evidence>
<evidence type="ECO:0000256" key="2">
    <source>
        <dbReference type="ARBA" id="ARBA00008231"/>
    </source>
</evidence>
<sequence>MSLMLNAIRILNKKLIFSAPNNQLIKRSYAVARKRFYRKTGILYNDGKYEITLDQRKLKTPKGNLFVVDSEPLAFAIATEWNMQKEKIWLTSMHLTTLSNTVIDNPNNLTKYEMVEYIVNHLDSDAILFQSHENDDLYKLQVEEWDPVIQWFCDKFQVDLKKSRDMNAPVLDTETKATITRHLLSYNFECVHGYVYAVDTLKSLILTLACVERFLTPEKAASLSRLEEEFQLKKWGRIEWAHDLSQQDQEARLSSTILFIYFNSTSWLTKQKNNR</sequence>
<dbReference type="Proteomes" id="UP001353858">
    <property type="component" value="Unassembled WGS sequence"/>
</dbReference>
<evidence type="ECO:0000256" key="5">
    <source>
        <dbReference type="ARBA" id="ARBA00023186"/>
    </source>
</evidence>
<evidence type="ECO:0000313" key="7">
    <source>
        <dbReference type="Proteomes" id="UP001353858"/>
    </source>
</evidence>
<dbReference type="InterPro" id="IPR011419">
    <property type="entry name" value="ATP12_ATP_synth-F1-assembly"/>
</dbReference>
<dbReference type="InterPro" id="IPR042272">
    <property type="entry name" value="ATP12_ATP_synth-F1-assembly_N"/>
</dbReference>
<evidence type="ECO:0000256" key="1">
    <source>
        <dbReference type="ARBA" id="ARBA00004173"/>
    </source>
</evidence>
<dbReference type="GO" id="GO:0005739">
    <property type="term" value="C:mitochondrion"/>
    <property type="evidence" value="ECO:0007669"/>
    <property type="project" value="UniProtKB-SubCell"/>
</dbReference>
<reference evidence="7" key="1">
    <citation type="submission" date="2023-01" db="EMBL/GenBank/DDBJ databases">
        <title>Key to firefly adult light organ development and bioluminescence: homeobox transcription factors regulate luciferase expression and transportation to peroxisome.</title>
        <authorList>
            <person name="Fu X."/>
        </authorList>
    </citation>
    <scope>NUCLEOTIDE SEQUENCE [LARGE SCALE GENOMIC DNA]</scope>
</reference>